<dbReference type="Pfam" id="PF26192">
    <property type="entry name" value="RNF157-like_N"/>
    <property type="match status" value="1"/>
</dbReference>
<evidence type="ECO:0000256" key="1">
    <source>
        <dbReference type="ARBA" id="ARBA00000900"/>
    </source>
</evidence>
<evidence type="ECO:0000256" key="11">
    <source>
        <dbReference type="ARBA" id="ARBA00025721"/>
    </source>
</evidence>
<comment type="similarity">
    <text evidence="11">Belongs to the RING-type zinc finger family. LOG2 subfamily.</text>
</comment>
<feature type="compositionally biased region" description="Basic and acidic residues" evidence="13">
    <location>
        <begin position="382"/>
        <end position="394"/>
    </location>
</feature>
<comment type="pathway">
    <text evidence="2">Protein modification; protein ubiquitination.</text>
</comment>
<keyword evidence="10" id="KW-0449">Lipoprotein</keyword>
<dbReference type="PROSITE" id="PS50089">
    <property type="entry name" value="ZF_RING_2"/>
    <property type="match status" value="1"/>
</dbReference>
<comment type="catalytic activity">
    <reaction evidence="1">
        <text>S-ubiquitinyl-[E2 ubiquitin-conjugating enzyme]-L-cysteine + [acceptor protein]-L-lysine = [E2 ubiquitin-conjugating enzyme]-L-cysteine + N(6)-ubiquitinyl-[acceptor protein]-L-lysine.</text>
        <dbReference type="EC" id="2.3.2.27"/>
    </reaction>
</comment>
<keyword evidence="5" id="KW-0519">Myristate</keyword>
<feature type="region of interest" description="Disordered" evidence="13">
    <location>
        <begin position="520"/>
        <end position="539"/>
    </location>
</feature>
<dbReference type="SUPFAM" id="SSF57850">
    <property type="entry name" value="RING/U-box"/>
    <property type="match status" value="1"/>
</dbReference>
<protein>
    <recommendedName>
        <fullName evidence="3">RING-type E3 ubiquitin transferase</fullName>
        <ecNumber evidence="3">2.3.2.27</ecNumber>
    </recommendedName>
</protein>
<reference evidence="15 16" key="1">
    <citation type="submission" date="2022-05" db="EMBL/GenBank/DDBJ databases">
        <authorList>
            <consortium name="Genoscope - CEA"/>
            <person name="William W."/>
        </authorList>
    </citation>
    <scope>NUCLEOTIDE SEQUENCE [LARGE SCALE GENOMIC DNA]</scope>
</reference>
<dbReference type="InterPro" id="IPR045195">
    <property type="entry name" value="LOG2-like_mRING_C3HC5"/>
</dbReference>
<dbReference type="PANTHER" id="PTHR22996:SF0">
    <property type="entry name" value="RE60872P-RELATED"/>
    <property type="match status" value="1"/>
</dbReference>
<dbReference type="Proteomes" id="UP001159427">
    <property type="component" value="Unassembled WGS sequence"/>
</dbReference>
<evidence type="ECO:0000256" key="10">
    <source>
        <dbReference type="ARBA" id="ARBA00023288"/>
    </source>
</evidence>
<evidence type="ECO:0000256" key="13">
    <source>
        <dbReference type="SAM" id="MobiDB-lite"/>
    </source>
</evidence>
<dbReference type="PANTHER" id="PTHR22996">
    <property type="entry name" value="MAHOGUNIN"/>
    <property type="match status" value="1"/>
</dbReference>
<evidence type="ECO:0000256" key="5">
    <source>
        <dbReference type="ARBA" id="ARBA00022707"/>
    </source>
</evidence>
<evidence type="ECO:0000256" key="8">
    <source>
        <dbReference type="ARBA" id="ARBA00022786"/>
    </source>
</evidence>
<name>A0ABN8LB54_9CNID</name>
<evidence type="ECO:0000256" key="4">
    <source>
        <dbReference type="ARBA" id="ARBA00022679"/>
    </source>
</evidence>
<feature type="compositionally biased region" description="Low complexity" evidence="13">
    <location>
        <begin position="524"/>
        <end position="539"/>
    </location>
</feature>
<accession>A0ABN8LB54</accession>
<gene>
    <name evidence="15" type="ORF">PEVE_00041710</name>
</gene>
<feature type="region of interest" description="Disordered" evidence="13">
    <location>
        <begin position="1"/>
        <end position="23"/>
    </location>
</feature>
<evidence type="ECO:0000256" key="6">
    <source>
        <dbReference type="ARBA" id="ARBA00022723"/>
    </source>
</evidence>
<dbReference type="EC" id="2.3.2.27" evidence="3"/>
<dbReference type="InterPro" id="IPR058981">
    <property type="entry name" value="MGRN1/RNF157-like_N"/>
</dbReference>
<evidence type="ECO:0000256" key="9">
    <source>
        <dbReference type="ARBA" id="ARBA00022833"/>
    </source>
</evidence>
<keyword evidence="6" id="KW-0479">Metal-binding</keyword>
<evidence type="ECO:0000313" key="16">
    <source>
        <dbReference type="Proteomes" id="UP001159427"/>
    </source>
</evidence>
<evidence type="ECO:0000259" key="14">
    <source>
        <dbReference type="PROSITE" id="PS50089"/>
    </source>
</evidence>
<sequence length="562" mass="62615">MGNRFSRQNEGVEDLDFSSNPYRYPPPSGKNYFADYFLMGGSKFDSPQPEAYLFGENNDLNLLNPKPVSFPYPQPPGNEPTKTLRSLVNLRKDSLKLVKNIDEESYSVEFVFDADVSCSVTVHYRATEDFSTGLAIYTSQEPFTSSAKTHFSKGSGQVYSSSSKHRIGPSLFSEEELNYCPLSNAFIPVVIQIDVDEEEYFGHCNITMATFEKMSDGSYIIKPIKQKQMVDGLCYLLQEIYGIENKINQKSGKDEENDLEETGSECVICMSDMRDTLILPCRHLCLCRDCAESLRYQASNCPICRSPFHALLQICAYSKQDSKEGSANSQGNTHGEDTWPGYEQIPLVEALNGTIKPDNIPEEAIARMRRRSASSIRSSGRRRVESARTQRYVERSFSACSGMSRPRTAPNRSRLERAQSSPGSARTVERRETPGGPRDQASGNVQEQDHRIERASEEDTTDRTPRRGANIEELKNGDEVEELTLVKDGEQVSSPVLLPEQEQDEDPSDLQVHVDVSLPGTPLSSDVSGRSSRSAVSVTATTPTYIRLEEGTGQTTVTTIPT</sequence>
<dbReference type="InterPro" id="IPR001841">
    <property type="entry name" value="Znf_RING"/>
</dbReference>
<evidence type="ECO:0000256" key="2">
    <source>
        <dbReference type="ARBA" id="ARBA00004906"/>
    </source>
</evidence>
<dbReference type="Gene3D" id="3.30.40.10">
    <property type="entry name" value="Zinc/RING finger domain, C3HC4 (zinc finger)"/>
    <property type="match status" value="1"/>
</dbReference>
<evidence type="ECO:0000256" key="7">
    <source>
        <dbReference type="ARBA" id="ARBA00022771"/>
    </source>
</evidence>
<feature type="region of interest" description="Disordered" evidence="13">
    <location>
        <begin position="368"/>
        <end position="510"/>
    </location>
</feature>
<keyword evidence="7 12" id="KW-0863">Zinc-finger</keyword>
<organism evidence="15 16">
    <name type="scientific">Porites evermanni</name>
    <dbReference type="NCBI Taxonomy" id="104178"/>
    <lineage>
        <taxon>Eukaryota</taxon>
        <taxon>Metazoa</taxon>
        <taxon>Cnidaria</taxon>
        <taxon>Anthozoa</taxon>
        <taxon>Hexacorallia</taxon>
        <taxon>Scleractinia</taxon>
        <taxon>Fungiina</taxon>
        <taxon>Poritidae</taxon>
        <taxon>Porites</taxon>
    </lineage>
</organism>
<dbReference type="InterPro" id="IPR045194">
    <property type="entry name" value="MGRN1/RNF157-like"/>
</dbReference>
<dbReference type="Pfam" id="PF13920">
    <property type="entry name" value="zf-C3HC4_3"/>
    <property type="match status" value="1"/>
</dbReference>
<evidence type="ECO:0000313" key="15">
    <source>
        <dbReference type="EMBL" id="CAH3014311.1"/>
    </source>
</evidence>
<keyword evidence="16" id="KW-1185">Reference proteome</keyword>
<dbReference type="CDD" id="cd16789">
    <property type="entry name" value="mRING-HC-C3HC5_MGRN1-like"/>
    <property type="match status" value="1"/>
</dbReference>
<feature type="domain" description="RING-type" evidence="14">
    <location>
        <begin position="266"/>
        <end position="305"/>
    </location>
</feature>
<comment type="caution">
    <text evidence="15">The sequence shown here is derived from an EMBL/GenBank/DDBJ whole genome shotgun (WGS) entry which is preliminary data.</text>
</comment>
<keyword evidence="4" id="KW-0808">Transferase</keyword>
<keyword evidence="9" id="KW-0862">Zinc</keyword>
<proteinExistence type="inferred from homology"/>
<dbReference type="EMBL" id="CALNXI010000008">
    <property type="protein sequence ID" value="CAH3014311.1"/>
    <property type="molecule type" value="Genomic_DNA"/>
</dbReference>
<evidence type="ECO:0000256" key="3">
    <source>
        <dbReference type="ARBA" id="ARBA00012483"/>
    </source>
</evidence>
<evidence type="ECO:0000256" key="12">
    <source>
        <dbReference type="PROSITE-ProRule" id="PRU00175"/>
    </source>
</evidence>
<dbReference type="InterPro" id="IPR013083">
    <property type="entry name" value="Znf_RING/FYVE/PHD"/>
</dbReference>
<keyword evidence="8" id="KW-0833">Ubl conjugation pathway</keyword>
<dbReference type="SMART" id="SM00184">
    <property type="entry name" value="RING"/>
    <property type="match status" value="1"/>
</dbReference>
<feature type="compositionally biased region" description="Basic and acidic residues" evidence="13">
    <location>
        <begin position="447"/>
        <end position="490"/>
    </location>
</feature>